<evidence type="ECO:0000313" key="1">
    <source>
        <dbReference type="EMBL" id="GAA4544415.1"/>
    </source>
</evidence>
<comment type="caution">
    <text evidence="1">The sequence shown here is derived from an EMBL/GenBank/DDBJ whole genome shotgun (WGS) entry which is preliminary data.</text>
</comment>
<sequence>MITDHHVARTEALTATADSNATNSYPSGARTEDRVCRASWAPAALSIAKSLITLVRYKAVSVGSDR</sequence>
<proteinExistence type="predicted"/>
<name>A0ABP8RQT8_9PSEU</name>
<keyword evidence="2" id="KW-1185">Reference proteome</keyword>
<accession>A0ABP8RQT8</accession>
<reference evidence="2" key="1">
    <citation type="journal article" date="2019" name="Int. J. Syst. Evol. Microbiol.">
        <title>The Global Catalogue of Microorganisms (GCM) 10K type strain sequencing project: providing services to taxonomists for standard genome sequencing and annotation.</title>
        <authorList>
            <consortium name="The Broad Institute Genomics Platform"/>
            <consortium name="The Broad Institute Genome Sequencing Center for Infectious Disease"/>
            <person name="Wu L."/>
            <person name="Ma J."/>
        </authorList>
    </citation>
    <scope>NUCLEOTIDE SEQUENCE [LARGE SCALE GENOMIC DNA]</scope>
    <source>
        <strain evidence="2">JCM 17906</strain>
    </source>
</reference>
<evidence type="ECO:0000313" key="2">
    <source>
        <dbReference type="Proteomes" id="UP001501598"/>
    </source>
</evidence>
<dbReference type="EMBL" id="BAABGT010000029">
    <property type="protein sequence ID" value="GAA4544415.1"/>
    <property type="molecule type" value="Genomic_DNA"/>
</dbReference>
<organism evidence="1 2">
    <name type="scientific">Pseudonocardia xishanensis</name>
    <dbReference type="NCBI Taxonomy" id="630995"/>
    <lineage>
        <taxon>Bacteria</taxon>
        <taxon>Bacillati</taxon>
        <taxon>Actinomycetota</taxon>
        <taxon>Actinomycetes</taxon>
        <taxon>Pseudonocardiales</taxon>
        <taxon>Pseudonocardiaceae</taxon>
        <taxon>Pseudonocardia</taxon>
    </lineage>
</organism>
<dbReference type="Proteomes" id="UP001501598">
    <property type="component" value="Unassembled WGS sequence"/>
</dbReference>
<gene>
    <name evidence="1" type="ORF">GCM10023175_22560</name>
</gene>
<protein>
    <submittedName>
        <fullName evidence="1">Uncharacterized protein</fullName>
    </submittedName>
</protein>